<dbReference type="PROSITE" id="PS50969">
    <property type="entry name" value="FCP1"/>
    <property type="match status" value="1"/>
</dbReference>
<dbReference type="SUPFAM" id="SSF56784">
    <property type="entry name" value="HAD-like"/>
    <property type="match status" value="1"/>
</dbReference>
<keyword evidence="6" id="KW-0678">Repressor</keyword>
<evidence type="ECO:0000256" key="1">
    <source>
        <dbReference type="ARBA" id="ARBA00001936"/>
    </source>
</evidence>
<gene>
    <name evidence="20" type="primary">LOC101512153</name>
</gene>
<proteinExistence type="predicted"/>
<sequence>MVFGSFLDCENSKNFEGMGKEVEDVEEGEISDTASVVEISEEDFNKQDVVKVNNNSDSDKAKTGGDARVWAVHDLYSKYPTICRGYASGLYNLAWAQAVQNKPLNDIFVMELDSDSNANANSNNDSNNGNGDLNMPLKEVVMVDDDEREEGELEEGEIDGDDDTGGVMVGGDGSETVSESDIRDFLEGVTVANVAESFAETISRLLRVLQSKLLSGPAVSEKDYVIRLLYNAIEIVHSVFCSMDNLQKEDNKDNIIRLLYFLKNEHTQLFSPEHMKEIQVMITAIDTVDALGNSVVVGNGEKLDTLDIKTRQIQGLKASELISSSKLVHSNLTEASEALLSGQSNIKGRGVMLPLFDLHKVHDLDSLPSPTREAPSFFPVNKLFSVGDGMDRPGLPSAGKTEAVKMELDTENSKNHLYETDALKAVSTYQQKFGRSSYFTDDKFPSPTPSGDCEEGVADANEEVSSASIAVSLTSSKPLLDQMPVSSTSVDRSSMHGLINSRIEAASSVTYPVKTSARSRDPRLRFINSDASALDLNQSLGTNNMPKVENAGRVISRKQKTTEELSLDATAPKRLRSSLENSRHNTREERTMAGNGGWLEENRVAGSHLIERNHLMQKGETELKKTMSTSSGYSTVTSNGNEQAPVTVSNTAAALPGLLKNIAVNPTMLLNILLEQQQRLAAEANKKPVDSATSTMHLTNSARGPDATVNTGPAMTAGLPQSSVGMLPASTQAASMAHTLLEDSGKIRMKPRDPRRILHGSSSLQKSGSTGSEQSKSVVSPTSNNQGNGGNVNAQKLDVRVETKLAPTQSSAQPDITRQFTKNLKNIADIMSVSQEPSTQLPATTQNVSSASVPFTLDKAELKSGVPNSQNLQDGVGSAPETCAPGSSRSQSTWADVEHLFEGYDEKQKAAIQRERARRLEEQNKMFASKKLCLVLDLDHTLLNSAKFVEVDPVHDEILRKKEEQDREKPHRHLFRFPHMGMWTKLRPGVWNFLEKASKLYELHLYTMGNKLYATEMAKVLDPKGVLFAGRVISRGDDTESVDGDERAPKSKDLEGVMGMESSVVIVDDSVRVWPHNKLNLIVVERYTYFPCSRRQFGLPGPSLLEIDHDERPEAGTLASSLAVIERIHQNFFASQSLEEVDVRNILASEQRKILAGCRIVFSRVFPVGEANPHLHPLWQTAEQFGAVCINQIDDQVTHVVANSLGTDKVNWAISTGRFVVHPGWVEASALLYRRANEQDFAIKPEK</sequence>
<reference evidence="19" key="1">
    <citation type="journal article" date="2013" name="Nat. Biotechnol.">
        <title>Draft genome sequence of chickpea (Cicer arietinum) provides a resource for trait improvement.</title>
        <authorList>
            <person name="Varshney R.K."/>
            <person name="Song C."/>
            <person name="Saxena R.K."/>
            <person name="Azam S."/>
            <person name="Yu S."/>
            <person name="Sharpe A.G."/>
            <person name="Cannon S."/>
            <person name="Baek J."/>
            <person name="Rosen B.D."/>
            <person name="Tar'an B."/>
            <person name="Millan T."/>
            <person name="Zhang X."/>
            <person name="Ramsay L.D."/>
            <person name="Iwata A."/>
            <person name="Wang Y."/>
            <person name="Nelson W."/>
            <person name="Farmer A.D."/>
            <person name="Gaur P.M."/>
            <person name="Soderlund C."/>
            <person name="Penmetsa R.V."/>
            <person name="Xu C."/>
            <person name="Bharti A.K."/>
            <person name="He W."/>
            <person name="Winter P."/>
            <person name="Zhao S."/>
            <person name="Hane J.K."/>
            <person name="Carrasquilla-Garcia N."/>
            <person name="Condie J.A."/>
            <person name="Upadhyaya H.D."/>
            <person name="Luo M.C."/>
            <person name="Thudi M."/>
            <person name="Gowda C.L."/>
            <person name="Singh N.P."/>
            <person name="Lichtenzveig J."/>
            <person name="Gali K.K."/>
            <person name="Rubio J."/>
            <person name="Nadarajan N."/>
            <person name="Dolezel J."/>
            <person name="Bansal K.C."/>
            <person name="Xu X."/>
            <person name="Edwards D."/>
            <person name="Zhang G."/>
            <person name="Kahl G."/>
            <person name="Gil J."/>
            <person name="Singh K.B."/>
            <person name="Datta S.K."/>
            <person name="Jackson S.A."/>
            <person name="Wang J."/>
            <person name="Cook D.R."/>
        </authorList>
    </citation>
    <scope>NUCLEOTIDE SEQUENCE [LARGE SCALE GENOMIC DNA]</scope>
    <source>
        <strain evidence="19">cv. CDC Frontier</strain>
    </source>
</reference>
<dbReference type="CDD" id="cd17729">
    <property type="entry name" value="BRCT_CTDP1"/>
    <property type="match status" value="1"/>
</dbReference>
<evidence type="ECO:0000256" key="5">
    <source>
        <dbReference type="ARBA" id="ARBA00013081"/>
    </source>
</evidence>
<dbReference type="PANTHER" id="PTHR23081:SF2">
    <property type="entry name" value="RNA POLYMERASE II C-TERMINAL DOMAIN PHOSPHATASE-LIKE 3"/>
    <property type="match status" value="1"/>
</dbReference>
<dbReference type="InterPro" id="IPR023214">
    <property type="entry name" value="HAD_sf"/>
</dbReference>
<protein>
    <recommendedName>
        <fullName evidence="5">protein-serine/threonine phosphatase</fullName>
        <ecNumber evidence="5">3.1.3.16</ecNumber>
    </recommendedName>
</protein>
<keyword evidence="7" id="KW-0479">Metal-binding</keyword>
<evidence type="ECO:0000256" key="4">
    <source>
        <dbReference type="ARBA" id="ARBA00004123"/>
    </source>
</evidence>
<feature type="domain" description="FCP1 homology" evidence="18">
    <location>
        <begin position="927"/>
        <end position="1107"/>
    </location>
</feature>
<evidence type="ECO:0000256" key="14">
    <source>
        <dbReference type="ARBA" id="ARBA00048336"/>
    </source>
</evidence>
<dbReference type="eggNOG" id="KOG0323">
    <property type="taxonomic scope" value="Eukaryota"/>
</dbReference>
<dbReference type="CDD" id="cd07521">
    <property type="entry name" value="HAD_FCP1-like"/>
    <property type="match status" value="1"/>
</dbReference>
<feature type="region of interest" description="Disordered" evidence="16">
    <location>
        <begin position="146"/>
        <end position="166"/>
    </location>
</feature>
<evidence type="ECO:0000256" key="13">
    <source>
        <dbReference type="ARBA" id="ARBA00047761"/>
    </source>
</evidence>
<feature type="region of interest" description="Disordered" evidence="16">
    <location>
        <begin position="867"/>
        <end position="890"/>
    </location>
</feature>
<dbReference type="GO" id="GO:0005634">
    <property type="term" value="C:nucleus"/>
    <property type="evidence" value="ECO:0007669"/>
    <property type="project" value="UniProtKB-SubCell"/>
</dbReference>
<evidence type="ECO:0000259" key="17">
    <source>
        <dbReference type="PROSITE" id="PS50172"/>
    </source>
</evidence>
<keyword evidence="10" id="KW-0805">Transcription regulation</keyword>
<dbReference type="AlphaFoldDB" id="A0A1S2XPQ1"/>
<reference evidence="20" key="2">
    <citation type="submission" date="2025-08" db="UniProtKB">
        <authorList>
            <consortium name="RefSeq"/>
        </authorList>
    </citation>
    <scope>IDENTIFICATION</scope>
    <source>
        <tissue evidence="20">Etiolated seedlings</tissue>
    </source>
</reference>
<evidence type="ECO:0000256" key="2">
    <source>
        <dbReference type="ARBA" id="ARBA00001941"/>
    </source>
</evidence>
<dbReference type="EC" id="3.1.3.16" evidence="5"/>
<dbReference type="InterPro" id="IPR057473">
    <property type="entry name" value="ARM_CPL3"/>
</dbReference>
<dbReference type="GO" id="GO:0008420">
    <property type="term" value="F:RNA polymerase II CTD heptapeptide repeat phosphatase activity"/>
    <property type="evidence" value="ECO:0007669"/>
    <property type="project" value="InterPro"/>
</dbReference>
<dbReference type="Proteomes" id="UP000087171">
    <property type="component" value="Chromosome Ca3"/>
</dbReference>
<feature type="domain" description="BRCT" evidence="17">
    <location>
        <begin position="1150"/>
        <end position="1243"/>
    </location>
</feature>
<dbReference type="STRING" id="3827.A0A1S2XPQ1"/>
<feature type="compositionally biased region" description="Polar residues" evidence="16">
    <location>
        <begin position="773"/>
        <end position="783"/>
    </location>
</feature>
<accession>A0A1S2XPQ1</accession>
<evidence type="ECO:0000259" key="18">
    <source>
        <dbReference type="PROSITE" id="PS50969"/>
    </source>
</evidence>
<keyword evidence="19" id="KW-1185">Reference proteome</keyword>
<dbReference type="InterPro" id="IPR039189">
    <property type="entry name" value="Fcp1"/>
</dbReference>
<dbReference type="InterPro" id="IPR001357">
    <property type="entry name" value="BRCT_dom"/>
</dbReference>
<dbReference type="PROSITE" id="PS50172">
    <property type="entry name" value="BRCT"/>
    <property type="match status" value="1"/>
</dbReference>
<dbReference type="OrthoDB" id="10249888at2759"/>
<dbReference type="RefSeq" id="XP_004492028.1">
    <property type="nucleotide sequence ID" value="XM_004491971.3"/>
</dbReference>
<evidence type="ECO:0000256" key="12">
    <source>
        <dbReference type="ARBA" id="ARBA00023242"/>
    </source>
</evidence>
<dbReference type="PANTHER" id="PTHR23081">
    <property type="entry name" value="RNA POLYMERASE II CTD PHOSPHATASE"/>
    <property type="match status" value="1"/>
</dbReference>
<dbReference type="Pfam" id="PF25505">
    <property type="entry name" value="ARM_CPL3"/>
    <property type="match status" value="1"/>
</dbReference>
<evidence type="ECO:0000313" key="19">
    <source>
        <dbReference type="Proteomes" id="UP000087171"/>
    </source>
</evidence>
<keyword evidence="8" id="KW-0378">Hydrolase</keyword>
<keyword evidence="9" id="KW-0694">RNA-binding</keyword>
<evidence type="ECO:0000256" key="8">
    <source>
        <dbReference type="ARBA" id="ARBA00022801"/>
    </source>
</evidence>
<feature type="compositionally biased region" description="Acidic residues" evidence="16">
    <location>
        <begin position="146"/>
        <end position="164"/>
    </location>
</feature>
<evidence type="ECO:0000256" key="15">
    <source>
        <dbReference type="ARBA" id="ARBA00063107"/>
    </source>
</evidence>
<dbReference type="SMART" id="SM00292">
    <property type="entry name" value="BRCT"/>
    <property type="match status" value="1"/>
</dbReference>
<comment type="cofactor">
    <cofactor evidence="1">
        <name>Mn(2+)</name>
        <dbReference type="ChEBI" id="CHEBI:29035"/>
    </cofactor>
</comment>
<evidence type="ECO:0000256" key="10">
    <source>
        <dbReference type="ARBA" id="ARBA00023015"/>
    </source>
</evidence>
<comment type="catalytic activity">
    <reaction evidence="13">
        <text>O-phospho-L-seryl-[protein] + H2O = L-seryl-[protein] + phosphate</text>
        <dbReference type="Rhea" id="RHEA:20629"/>
        <dbReference type="Rhea" id="RHEA-COMP:9863"/>
        <dbReference type="Rhea" id="RHEA-COMP:11604"/>
        <dbReference type="ChEBI" id="CHEBI:15377"/>
        <dbReference type="ChEBI" id="CHEBI:29999"/>
        <dbReference type="ChEBI" id="CHEBI:43474"/>
        <dbReference type="ChEBI" id="CHEBI:83421"/>
        <dbReference type="EC" id="3.1.3.16"/>
    </reaction>
</comment>
<dbReference type="GO" id="GO:0009651">
    <property type="term" value="P:response to salt stress"/>
    <property type="evidence" value="ECO:0007669"/>
    <property type="project" value="UniProtKB-ARBA"/>
</dbReference>
<evidence type="ECO:0000256" key="9">
    <source>
        <dbReference type="ARBA" id="ARBA00022884"/>
    </source>
</evidence>
<dbReference type="NCBIfam" id="TIGR02250">
    <property type="entry name" value="FCP1_euk"/>
    <property type="match status" value="1"/>
</dbReference>
<dbReference type="InterPro" id="IPR011947">
    <property type="entry name" value="FCP1_euk"/>
</dbReference>
<dbReference type="GO" id="GO:0003723">
    <property type="term" value="F:RNA binding"/>
    <property type="evidence" value="ECO:0007669"/>
    <property type="project" value="UniProtKB-KW"/>
</dbReference>
<dbReference type="InterPro" id="IPR004274">
    <property type="entry name" value="FCP1_dom"/>
</dbReference>
<evidence type="ECO:0000256" key="6">
    <source>
        <dbReference type="ARBA" id="ARBA00022491"/>
    </source>
</evidence>
<dbReference type="InterPro" id="IPR036420">
    <property type="entry name" value="BRCT_dom_sf"/>
</dbReference>
<comment type="cofactor">
    <cofactor evidence="2">
        <name>Co(2+)</name>
        <dbReference type="ChEBI" id="CHEBI:48828"/>
    </cofactor>
</comment>
<dbReference type="SMART" id="SM00577">
    <property type="entry name" value="CPDc"/>
    <property type="match status" value="1"/>
</dbReference>
<feature type="compositionally biased region" description="Basic and acidic residues" evidence="16">
    <location>
        <begin position="742"/>
        <end position="756"/>
    </location>
</feature>
<evidence type="ECO:0000256" key="3">
    <source>
        <dbReference type="ARBA" id="ARBA00001946"/>
    </source>
</evidence>
<comment type="subunit">
    <text evidence="15">Interacts with RAP74.</text>
</comment>
<keyword evidence="12" id="KW-0539">Nucleus</keyword>
<dbReference type="GO" id="GO:0046872">
    <property type="term" value="F:metal ion binding"/>
    <property type="evidence" value="ECO:0007669"/>
    <property type="project" value="UniProtKB-KW"/>
</dbReference>
<dbReference type="Gene3D" id="3.40.50.1000">
    <property type="entry name" value="HAD superfamily/HAD-like"/>
    <property type="match status" value="1"/>
</dbReference>
<dbReference type="GeneID" id="101512153"/>
<name>A0A1S2XPQ1_CICAR</name>
<dbReference type="FunFam" id="3.40.50.10190:FF:000014">
    <property type="entry name" value="RNA polymerase II C-terminal domain phosphatase-like 3"/>
    <property type="match status" value="1"/>
</dbReference>
<feature type="region of interest" description="Disordered" evidence="16">
    <location>
        <begin position="742"/>
        <end position="794"/>
    </location>
</feature>
<dbReference type="Gene3D" id="3.40.50.10190">
    <property type="entry name" value="BRCT domain"/>
    <property type="match status" value="1"/>
</dbReference>
<keyword evidence="11" id="KW-0804">Transcription</keyword>
<comment type="catalytic activity">
    <reaction evidence="14">
        <text>O-phospho-L-threonyl-[protein] + H2O = L-threonyl-[protein] + phosphate</text>
        <dbReference type="Rhea" id="RHEA:47004"/>
        <dbReference type="Rhea" id="RHEA-COMP:11060"/>
        <dbReference type="Rhea" id="RHEA-COMP:11605"/>
        <dbReference type="ChEBI" id="CHEBI:15377"/>
        <dbReference type="ChEBI" id="CHEBI:30013"/>
        <dbReference type="ChEBI" id="CHEBI:43474"/>
        <dbReference type="ChEBI" id="CHEBI:61977"/>
        <dbReference type="EC" id="3.1.3.16"/>
    </reaction>
</comment>
<evidence type="ECO:0000313" key="20">
    <source>
        <dbReference type="RefSeq" id="XP_004492028.1"/>
    </source>
</evidence>
<comment type="subcellular location">
    <subcellularLocation>
        <location evidence="4">Nucleus</location>
    </subcellularLocation>
</comment>
<comment type="cofactor">
    <cofactor evidence="3">
        <name>Mg(2+)</name>
        <dbReference type="ChEBI" id="CHEBI:18420"/>
    </cofactor>
</comment>
<evidence type="ECO:0000256" key="11">
    <source>
        <dbReference type="ARBA" id="ARBA00023163"/>
    </source>
</evidence>
<feature type="compositionally biased region" description="Low complexity" evidence="16">
    <location>
        <begin position="760"/>
        <end position="772"/>
    </location>
</feature>
<dbReference type="SUPFAM" id="SSF52113">
    <property type="entry name" value="BRCT domain"/>
    <property type="match status" value="1"/>
</dbReference>
<dbReference type="KEGG" id="cam:101512153"/>
<dbReference type="FunFam" id="3.40.50.1000:FF:000098">
    <property type="entry name" value="RNA polymerase II C-terminal domain phosphatase-like 3"/>
    <property type="match status" value="1"/>
</dbReference>
<dbReference type="Pfam" id="PF03031">
    <property type="entry name" value="NIF"/>
    <property type="match status" value="1"/>
</dbReference>
<organism evidence="19 20">
    <name type="scientific">Cicer arietinum</name>
    <name type="common">Chickpea</name>
    <name type="synonym">Garbanzo</name>
    <dbReference type="NCBI Taxonomy" id="3827"/>
    <lineage>
        <taxon>Eukaryota</taxon>
        <taxon>Viridiplantae</taxon>
        <taxon>Streptophyta</taxon>
        <taxon>Embryophyta</taxon>
        <taxon>Tracheophyta</taxon>
        <taxon>Spermatophyta</taxon>
        <taxon>Magnoliopsida</taxon>
        <taxon>eudicotyledons</taxon>
        <taxon>Gunneridae</taxon>
        <taxon>Pentapetalae</taxon>
        <taxon>rosids</taxon>
        <taxon>fabids</taxon>
        <taxon>Fabales</taxon>
        <taxon>Fabaceae</taxon>
        <taxon>Papilionoideae</taxon>
        <taxon>50 kb inversion clade</taxon>
        <taxon>NPAAA clade</taxon>
        <taxon>Hologalegina</taxon>
        <taxon>IRL clade</taxon>
        <taxon>Cicereae</taxon>
        <taxon>Cicer</taxon>
    </lineage>
</organism>
<evidence type="ECO:0000256" key="16">
    <source>
        <dbReference type="SAM" id="MobiDB-lite"/>
    </source>
</evidence>
<dbReference type="Pfam" id="PF00533">
    <property type="entry name" value="BRCT"/>
    <property type="match status" value="1"/>
</dbReference>
<dbReference type="PaxDb" id="3827-XP_004492028.1"/>
<dbReference type="InterPro" id="IPR036412">
    <property type="entry name" value="HAD-like_sf"/>
</dbReference>
<evidence type="ECO:0000256" key="7">
    <source>
        <dbReference type="ARBA" id="ARBA00022723"/>
    </source>
</evidence>